<evidence type="ECO:0000256" key="9">
    <source>
        <dbReference type="ARBA" id="ARBA00022989"/>
    </source>
</evidence>
<keyword evidence="9 14" id="KW-1133">Transmembrane helix</keyword>
<evidence type="ECO:0000256" key="8">
    <source>
        <dbReference type="ARBA" id="ARBA00022692"/>
    </source>
</evidence>
<feature type="compositionally biased region" description="Basic residues" evidence="13">
    <location>
        <begin position="1"/>
        <end position="10"/>
    </location>
</feature>
<evidence type="ECO:0000256" key="12">
    <source>
        <dbReference type="PIRNR" id="PIRNR003097"/>
    </source>
</evidence>
<feature type="transmembrane region" description="Helical" evidence="14">
    <location>
        <begin position="220"/>
        <end position="244"/>
    </location>
</feature>
<dbReference type="GO" id="GO:0032153">
    <property type="term" value="C:cell division site"/>
    <property type="evidence" value="ECO:0007669"/>
    <property type="project" value="TreeGrafter"/>
</dbReference>
<dbReference type="PANTHER" id="PTHR47755">
    <property type="entry name" value="CELL DIVISION PROTEIN FTSX"/>
    <property type="match status" value="1"/>
</dbReference>
<feature type="transmembrane region" description="Helical" evidence="14">
    <location>
        <begin position="71"/>
        <end position="92"/>
    </location>
</feature>
<organism evidence="17 18">
    <name type="scientific">Endozoicomonas montiporae CL-33</name>
    <dbReference type="NCBI Taxonomy" id="570277"/>
    <lineage>
        <taxon>Bacteria</taxon>
        <taxon>Pseudomonadati</taxon>
        <taxon>Pseudomonadota</taxon>
        <taxon>Gammaproteobacteria</taxon>
        <taxon>Oceanospirillales</taxon>
        <taxon>Endozoicomonadaceae</taxon>
        <taxon>Endozoicomonas</taxon>
    </lineage>
</organism>
<keyword evidence="6 12" id="KW-0997">Cell inner membrane</keyword>
<feature type="transmembrane region" description="Helical" evidence="14">
    <location>
        <begin position="281"/>
        <end position="304"/>
    </location>
</feature>
<dbReference type="InterPro" id="IPR040690">
    <property type="entry name" value="FtsX_ECD"/>
</dbReference>
<feature type="transmembrane region" description="Helical" evidence="14">
    <location>
        <begin position="316"/>
        <end position="336"/>
    </location>
</feature>
<dbReference type="Proteomes" id="UP000071065">
    <property type="component" value="Chromosome"/>
</dbReference>
<comment type="similarity">
    <text evidence="2 12">Belongs to the ABC-4 integral membrane protein family. FtsX subfamily.</text>
</comment>
<comment type="subunit">
    <text evidence="3">Forms a membrane-associated complex with FtsE.</text>
</comment>
<evidence type="ECO:0000256" key="4">
    <source>
        <dbReference type="ARBA" id="ARBA00021907"/>
    </source>
</evidence>
<keyword evidence="11 12" id="KW-0131">Cell cycle</keyword>
<feature type="domain" description="ABC3 transporter permease C-terminal" evidence="15">
    <location>
        <begin position="223"/>
        <end position="335"/>
    </location>
</feature>
<evidence type="ECO:0000256" key="13">
    <source>
        <dbReference type="SAM" id="MobiDB-lite"/>
    </source>
</evidence>
<dbReference type="AlphaFoldDB" id="A0A142BI24"/>
<dbReference type="Gene3D" id="3.30.70.3040">
    <property type="match status" value="1"/>
</dbReference>
<evidence type="ECO:0000256" key="11">
    <source>
        <dbReference type="ARBA" id="ARBA00023306"/>
    </source>
</evidence>
<evidence type="ECO:0000313" key="18">
    <source>
        <dbReference type="Proteomes" id="UP000071065"/>
    </source>
</evidence>
<keyword evidence="5 12" id="KW-1003">Cell membrane</keyword>
<evidence type="ECO:0000256" key="2">
    <source>
        <dbReference type="ARBA" id="ARBA00007379"/>
    </source>
</evidence>
<dbReference type="NCBIfam" id="TIGR00439">
    <property type="entry name" value="FtsX_Gneg"/>
    <property type="match status" value="1"/>
</dbReference>
<dbReference type="InterPro" id="IPR004513">
    <property type="entry name" value="FtsX"/>
</dbReference>
<dbReference type="InterPro" id="IPR003838">
    <property type="entry name" value="ABC3_permease_C"/>
</dbReference>
<feature type="compositionally biased region" description="Basic and acidic residues" evidence="13">
    <location>
        <begin position="11"/>
        <end position="34"/>
    </location>
</feature>
<keyword evidence="8 14" id="KW-0812">Transmembrane</keyword>
<comment type="subcellular location">
    <subcellularLocation>
        <location evidence="1">Cell inner membrane</location>
        <topology evidence="1">Multi-pass membrane protein</topology>
    </subcellularLocation>
</comment>
<feature type="region of interest" description="Disordered" evidence="13">
    <location>
        <begin position="1"/>
        <end position="34"/>
    </location>
</feature>
<dbReference type="KEGG" id="emp:EZMO1_4485"/>
<evidence type="ECO:0000256" key="7">
    <source>
        <dbReference type="ARBA" id="ARBA00022618"/>
    </source>
</evidence>
<evidence type="ECO:0000256" key="6">
    <source>
        <dbReference type="ARBA" id="ARBA00022519"/>
    </source>
</evidence>
<keyword evidence="7 12" id="KW-0132">Cell division</keyword>
<evidence type="ECO:0000256" key="10">
    <source>
        <dbReference type="ARBA" id="ARBA00023136"/>
    </source>
</evidence>
<dbReference type="OrthoDB" id="9813411at2"/>
<evidence type="ECO:0000256" key="14">
    <source>
        <dbReference type="SAM" id="Phobius"/>
    </source>
</evidence>
<evidence type="ECO:0000259" key="15">
    <source>
        <dbReference type="Pfam" id="PF02687"/>
    </source>
</evidence>
<reference evidence="17 18" key="1">
    <citation type="journal article" date="2016" name="Front. Microbiol.">
        <title>Genomic Insight into the Host-Endosymbiont Relationship of Endozoicomonas montiporae CL-33(T) with its Coral Host.</title>
        <authorList>
            <person name="Ding J.-Y."/>
            <person name="Shiu J.-H."/>
            <person name="Chen W.-M."/>
            <person name="Chiang Y.-R."/>
            <person name="Tang S.-L."/>
        </authorList>
    </citation>
    <scope>NUCLEOTIDE SEQUENCE [LARGE SCALE GENOMIC DNA]</scope>
    <source>
        <strain evidence="17 18">CL-33</strain>
    </source>
</reference>
<sequence>MFPRKGRRNGSRSDSKARKPAKSPDIRQESDAERGAAKHEAGGFSFTYLKALHRQNAVESFRRLIQAPVSTLLNCLMIGVAFALPALMYLLIANLQVLGNGWEGNPRISVYLDADLNRSQIANIRAEIANDPDVDSIAYISPDEGLQEFQQKTDMQGVVNALGFNPLPGVIEVLPIPGLTYEEMDGLAERYQNVSGILESKLDREWVQRLQSIVDLLDQFALLLSLLLGITVILAIGNTVRLGIESRRDEIKVIKLVGGTDGFVMLPFLYAGVWYGLGGALLAYLVSWAVLLGLMSNVLELAGLYGSSFAPKGPGISVLLTLIFSGIVLGVAGAAVSCQRHIRNIDMT</sequence>
<dbReference type="PATRIC" id="fig|570277.3.peg.4805"/>
<feature type="domain" description="FtsX extracellular" evidence="16">
    <location>
        <begin position="107"/>
        <end position="197"/>
    </location>
</feature>
<dbReference type="GO" id="GO:0005886">
    <property type="term" value="C:plasma membrane"/>
    <property type="evidence" value="ECO:0007669"/>
    <property type="project" value="UniProtKB-SubCell"/>
</dbReference>
<name>A0A142BI24_9GAMM</name>
<proteinExistence type="inferred from homology"/>
<evidence type="ECO:0000256" key="5">
    <source>
        <dbReference type="ARBA" id="ARBA00022475"/>
    </source>
</evidence>
<keyword evidence="10 12" id="KW-0472">Membrane</keyword>
<comment type="function">
    <text evidence="12">Part of the ABC transporter FtsEX involved in cellular division.</text>
</comment>
<evidence type="ECO:0000259" key="16">
    <source>
        <dbReference type="Pfam" id="PF18075"/>
    </source>
</evidence>
<dbReference type="PANTHER" id="PTHR47755:SF1">
    <property type="entry name" value="CELL DIVISION PROTEIN FTSX"/>
    <property type="match status" value="1"/>
</dbReference>
<protein>
    <recommendedName>
        <fullName evidence="4 12">Cell division protein FtsX</fullName>
    </recommendedName>
</protein>
<dbReference type="Pfam" id="PF18075">
    <property type="entry name" value="FtsX_ECD"/>
    <property type="match status" value="1"/>
</dbReference>
<dbReference type="GO" id="GO:0051301">
    <property type="term" value="P:cell division"/>
    <property type="evidence" value="ECO:0007669"/>
    <property type="project" value="UniProtKB-KW"/>
</dbReference>
<gene>
    <name evidence="17" type="primary">ftsX</name>
    <name evidence="17" type="ORF">EZMO1_4485</name>
</gene>
<dbReference type="Pfam" id="PF02687">
    <property type="entry name" value="FtsX"/>
    <property type="match status" value="1"/>
</dbReference>
<dbReference type="STRING" id="570277.EZMO1_4485"/>
<accession>A0A142BI24</accession>
<evidence type="ECO:0000313" key="17">
    <source>
        <dbReference type="EMBL" id="AMO58400.1"/>
    </source>
</evidence>
<dbReference type="RefSeq" id="WP_051790412.1">
    <property type="nucleotide sequence ID" value="NZ_CP013251.1"/>
</dbReference>
<evidence type="ECO:0000256" key="3">
    <source>
        <dbReference type="ARBA" id="ARBA00011160"/>
    </source>
</evidence>
<dbReference type="EMBL" id="CP013251">
    <property type="protein sequence ID" value="AMO58400.1"/>
    <property type="molecule type" value="Genomic_DNA"/>
</dbReference>
<dbReference type="InterPro" id="IPR047590">
    <property type="entry name" value="FtsX_proteobact-type"/>
</dbReference>
<dbReference type="PIRSF" id="PIRSF003097">
    <property type="entry name" value="FtsX"/>
    <property type="match status" value="1"/>
</dbReference>
<evidence type="ECO:0000256" key="1">
    <source>
        <dbReference type="ARBA" id="ARBA00004429"/>
    </source>
</evidence>